<sequence>MLLLFFVLFICTIIVYSIHFIVGVITRRISVMESFQRKFYILMQISSPVWVMIFIEFVLMINLFLVYQFNTSIFVLSTITINSYLLLYFAVYIWVLPSQYKIFSKPQKEFKNNIEEIHRRNFDITLKTYNTQFYYSLFIQLSNNKITKNDLLFSLSSIRNTERLRIDEQQTALKHTISTDKQLNYIVFSSILLATVLNYSFLLLLSLKNNLLSINNLSESSSFIDCLYFIVVTISTLGYGDMYPTSTLAKILVISIMSILLFFLNSVVALSETIIQNKHNMFMSRLTEYNQNRLNSLDHIENFIYYNQLETSESKKKLEEIAKKNIFDESFIETALSSIDKIKNKI</sequence>
<evidence type="ECO:0000259" key="2">
    <source>
        <dbReference type="Pfam" id="PF07885"/>
    </source>
</evidence>
<evidence type="ECO:0000313" key="4">
    <source>
        <dbReference type="Proteomes" id="UP000006054"/>
    </source>
</evidence>
<keyword evidence="1" id="KW-1133">Transmembrane helix</keyword>
<organism evidence="3 4">
    <name type="scientific">Bernardetia litoralis (strain ATCC 23117 / DSM 6794 / NBRC 15988 / NCIMB 1366 / Fx l1 / Sio-4)</name>
    <name type="common">Flexibacter litoralis</name>
    <dbReference type="NCBI Taxonomy" id="880071"/>
    <lineage>
        <taxon>Bacteria</taxon>
        <taxon>Pseudomonadati</taxon>
        <taxon>Bacteroidota</taxon>
        <taxon>Cytophagia</taxon>
        <taxon>Cytophagales</taxon>
        <taxon>Bernardetiaceae</taxon>
        <taxon>Bernardetia</taxon>
    </lineage>
</organism>
<accession>I4AQ43</accession>
<evidence type="ECO:0000256" key="1">
    <source>
        <dbReference type="SAM" id="Phobius"/>
    </source>
</evidence>
<dbReference type="KEGG" id="fli:Fleli_3766"/>
<keyword evidence="1" id="KW-0472">Membrane</keyword>
<dbReference type="EMBL" id="CP003345">
    <property type="protein sequence ID" value="AFM06078.1"/>
    <property type="molecule type" value="Genomic_DNA"/>
</dbReference>
<dbReference type="AlphaFoldDB" id="I4AQ43"/>
<protein>
    <submittedName>
        <fullName evidence="3">Ion channel</fullName>
    </submittedName>
</protein>
<feature type="transmembrane region" description="Helical" evidence="1">
    <location>
        <begin position="222"/>
        <end position="239"/>
    </location>
</feature>
<dbReference type="Pfam" id="PF07885">
    <property type="entry name" value="Ion_trans_2"/>
    <property type="match status" value="1"/>
</dbReference>
<dbReference type="SUPFAM" id="SSF81324">
    <property type="entry name" value="Voltage-gated potassium channels"/>
    <property type="match status" value="2"/>
</dbReference>
<feature type="transmembrane region" description="Helical" evidence="1">
    <location>
        <begin position="251"/>
        <end position="271"/>
    </location>
</feature>
<dbReference type="InterPro" id="IPR013099">
    <property type="entry name" value="K_chnl_dom"/>
</dbReference>
<reference evidence="4" key="1">
    <citation type="submission" date="2012-06" db="EMBL/GenBank/DDBJ databases">
        <title>The complete genome of Flexibacter litoralis DSM 6794.</title>
        <authorList>
            <person name="Lucas S."/>
            <person name="Copeland A."/>
            <person name="Lapidus A."/>
            <person name="Glavina del Rio T."/>
            <person name="Dalin E."/>
            <person name="Tice H."/>
            <person name="Bruce D."/>
            <person name="Goodwin L."/>
            <person name="Pitluck S."/>
            <person name="Peters L."/>
            <person name="Ovchinnikova G."/>
            <person name="Lu M."/>
            <person name="Kyrpides N."/>
            <person name="Mavromatis K."/>
            <person name="Ivanova N."/>
            <person name="Brettin T."/>
            <person name="Detter J.C."/>
            <person name="Han C."/>
            <person name="Larimer F."/>
            <person name="Land M."/>
            <person name="Hauser L."/>
            <person name="Markowitz V."/>
            <person name="Cheng J.-F."/>
            <person name="Hugenholtz P."/>
            <person name="Woyke T."/>
            <person name="Wu D."/>
            <person name="Spring S."/>
            <person name="Lang E."/>
            <person name="Kopitz M."/>
            <person name="Brambilla E."/>
            <person name="Klenk H.-P."/>
            <person name="Eisen J.A."/>
        </authorList>
    </citation>
    <scope>NUCLEOTIDE SEQUENCE [LARGE SCALE GENOMIC DNA]</scope>
    <source>
        <strain evidence="4">ATCC 23117 / DSM 6794 / NBRC 15988 / NCIMB 1366 / Sio-4</strain>
    </source>
</reference>
<feature type="transmembrane region" description="Helical" evidence="1">
    <location>
        <begin position="73"/>
        <end position="95"/>
    </location>
</feature>
<name>I4AQ43_BERLS</name>
<dbReference type="Proteomes" id="UP000006054">
    <property type="component" value="Chromosome"/>
</dbReference>
<feature type="transmembrane region" description="Helical" evidence="1">
    <location>
        <begin position="47"/>
        <end position="67"/>
    </location>
</feature>
<gene>
    <name evidence="3" type="ordered locus">Fleli_3766</name>
</gene>
<dbReference type="HOGENOM" id="CLU_801118_0_0_10"/>
<keyword evidence="1" id="KW-0812">Transmembrane</keyword>
<evidence type="ECO:0000313" key="3">
    <source>
        <dbReference type="EMBL" id="AFM06078.1"/>
    </source>
</evidence>
<feature type="transmembrane region" description="Helical" evidence="1">
    <location>
        <begin position="6"/>
        <end position="26"/>
    </location>
</feature>
<feature type="domain" description="Potassium channel" evidence="2">
    <location>
        <begin position="206"/>
        <end position="264"/>
    </location>
</feature>
<feature type="transmembrane region" description="Helical" evidence="1">
    <location>
        <begin position="183"/>
        <end position="202"/>
    </location>
</feature>
<keyword evidence="4" id="KW-1185">Reference proteome</keyword>
<dbReference type="Gene3D" id="1.10.287.70">
    <property type="match status" value="1"/>
</dbReference>
<proteinExistence type="predicted"/>